<dbReference type="AlphaFoldDB" id="A0A382WIP6"/>
<feature type="non-terminal residue" evidence="1">
    <location>
        <position position="1"/>
    </location>
</feature>
<protein>
    <submittedName>
        <fullName evidence="1">Uncharacterized protein</fullName>
    </submittedName>
</protein>
<sequence>NQTIMAKTTAGETFIEAMLGSIDVTVDTAYVISTGAPVYNLVKESSGDNWYFGNESYIANTYPSTAGDVEFVKQ</sequence>
<proteinExistence type="predicted"/>
<accession>A0A382WIP6</accession>
<organism evidence="1">
    <name type="scientific">marine metagenome</name>
    <dbReference type="NCBI Taxonomy" id="408172"/>
    <lineage>
        <taxon>unclassified sequences</taxon>
        <taxon>metagenomes</taxon>
        <taxon>ecological metagenomes</taxon>
    </lineage>
</organism>
<evidence type="ECO:0000313" key="1">
    <source>
        <dbReference type="EMBL" id="SVD58652.1"/>
    </source>
</evidence>
<reference evidence="1" key="1">
    <citation type="submission" date="2018-05" db="EMBL/GenBank/DDBJ databases">
        <authorList>
            <person name="Lanie J.A."/>
            <person name="Ng W.-L."/>
            <person name="Kazmierczak K.M."/>
            <person name="Andrzejewski T.M."/>
            <person name="Davidsen T.M."/>
            <person name="Wayne K.J."/>
            <person name="Tettelin H."/>
            <person name="Glass J.I."/>
            <person name="Rusch D."/>
            <person name="Podicherti R."/>
            <person name="Tsui H.-C.T."/>
            <person name="Winkler M.E."/>
        </authorList>
    </citation>
    <scope>NUCLEOTIDE SEQUENCE</scope>
</reference>
<name>A0A382WIP6_9ZZZZ</name>
<dbReference type="EMBL" id="UINC01160161">
    <property type="protein sequence ID" value="SVD58652.1"/>
    <property type="molecule type" value="Genomic_DNA"/>
</dbReference>
<gene>
    <name evidence="1" type="ORF">METZ01_LOCUS411506</name>
</gene>